<name>A0A975BCI3_9BACT</name>
<dbReference type="HAMAP" id="MF_02078">
    <property type="entry name" value="MurJ_MviN"/>
    <property type="match status" value="1"/>
</dbReference>
<dbReference type="InterPro" id="IPR004268">
    <property type="entry name" value="MurJ"/>
</dbReference>
<evidence type="ECO:0000313" key="12">
    <source>
        <dbReference type="EMBL" id="QTA82847.1"/>
    </source>
</evidence>
<feature type="transmembrane region" description="Helical" evidence="10">
    <location>
        <begin position="192"/>
        <end position="212"/>
    </location>
</feature>
<dbReference type="Pfam" id="PF03023">
    <property type="entry name" value="MurJ"/>
    <property type="match status" value="1"/>
</dbReference>
<keyword evidence="2 10" id="KW-1003">Cell membrane</keyword>
<feature type="transmembrane region" description="Helical" evidence="10">
    <location>
        <begin position="384"/>
        <end position="404"/>
    </location>
</feature>
<keyword evidence="13" id="KW-1185">Reference proteome</keyword>
<dbReference type="RefSeq" id="WP_207688726.1">
    <property type="nucleotide sequence ID" value="NZ_CP061799.1"/>
</dbReference>
<proteinExistence type="inferred from homology"/>
<feature type="transmembrane region" description="Helical" evidence="10">
    <location>
        <begin position="54"/>
        <end position="75"/>
    </location>
</feature>
<keyword evidence="10 11" id="KW-0961">Cell wall biogenesis/degradation</keyword>
<dbReference type="AlphaFoldDB" id="A0A975BCI3"/>
<evidence type="ECO:0000256" key="9">
    <source>
        <dbReference type="ARBA" id="ARBA00061532"/>
    </source>
</evidence>
<evidence type="ECO:0000256" key="6">
    <source>
        <dbReference type="ARBA" id="ARBA00022989"/>
    </source>
</evidence>
<dbReference type="CDD" id="cd13123">
    <property type="entry name" value="MATE_MurJ_like"/>
    <property type="match status" value="1"/>
</dbReference>
<evidence type="ECO:0000256" key="8">
    <source>
        <dbReference type="ARBA" id="ARBA00060041"/>
    </source>
</evidence>
<evidence type="ECO:0000256" key="11">
    <source>
        <dbReference type="PIRNR" id="PIRNR002869"/>
    </source>
</evidence>
<feature type="transmembrane region" description="Helical" evidence="10">
    <location>
        <begin position="410"/>
        <end position="432"/>
    </location>
</feature>
<keyword evidence="5 10" id="KW-0573">Peptidoglycan synthesis</keyword>
<evidence type="ECO:0000256" key="2">
    <source>
        <dbReference type="ARBA" id="ARBA00022475"/>
    </source>
</evidence>
<evidence type="ECO:0000256" key="4">
    <source>
        <dbReference type="ARBA" id="ARBA00022960"/>
    </source>
</evidence>
<dbReference type="GO" id="GO:0009252">
    <property type="term" value="P:peptidoglycan biosynthetic process"/>
    <property type="evidence" value="ECO:0007669"/>
    <property type="project" value="UniProtKB-UniRule"/>
</dbReference>
<keyword evidence="7 10" id="KW-0472">Membrane</keyword>
<protein>
    <recommendedName>
        <fullName evidence="10">Probable lipid II flippase MurJ</fullName>
    </recommendedName>
</protein>
<evidence type="ECO:0000256" key="7">
    <source>
        <dbReference type="ARBA" id="ARBA00023136"/>
    </source>
</evidence>
<feature type="transmembrane region" description="Helical" evidence="10">
    <location>
        <begin position="356"/>
        <end position="377"/>
    </location>
</feature>
<keyword evidence="3 10" id="KW-0812">Transmembrane</keyword>
<feature type="transmembrane region" description="Helical" evidence="10">
    <location>
        <begin position="162"/>
        <end position="186"/>
    </location>
</feature>
<feature type="transmembrane region" description="Helical" evidence="10">
    <location>
        <begin position="12"/>
        <end position="34"/>
    </location>
</feature>
<dbReference type="GO" id="GO:0034204">
    <property type="term" value="P:lipid translocation"/>
    <property type="evidence" value="ECO:0007669"/>
    <property type="project" value="TreeGrafter"/>
</dbReference>
<comment type="subcellular location">
    <subcellularLocation>
        <location evidence="1 10">Cell membrane</location>
        <topology evidence="1 10">Multi-pass membrane protein</topology>
    </subcellularLocation>
</comment>
<dbReference type="PIRSF" id="PIRSF002869">
    <property type="entry name" value="MviN"/>
    <property type="match status" value="1"/>
</dbReference>
<dbReference type="PANTHER" id="PTHR47019">
    <property type="entry name" value="LIPID II FLIPPASE MURJ"/>
    <property type="match status" value="1"/>
</dbReference>
<dbReference type="GO" id="GO:0008360">
    <property type="term" value="P:regulation of cell shape"/>
    <property type="evidence" value="ECO:0007669"/>
    <property type="project" value="UniProtKB-UniRule"/>
</dbReference>
<dbReference type="PANTHER" id="PTHR47019:SF1">
    <property type="entry name" value="LIPID II FLIPPASE MURJ"/>
    <property type="match status" value="1"/>
</dbReference>
<dbReference type="PRINTS" id="PR01806">
    <property type="entry name" value="VIRFACTRMVIN"/>
</dbReference>
<dbReference type="GO" id="GO:0071555">
    <property type="term" value="P:cell wall organization"/>
    <property type="evidence" value="ECO:0007669"/>
    <property type="project" value="UniProtKB-UniRule"/>
</dbReference>
<reference evidence="12" key="1">
    <citation type="journal article" date="2021" name="Microb. Physiol.">
        <title>Proteogenomic Insights into the Physiology of Marine, Sulfate-Reducing, Filamentous Desulfonema limicola and Desulfonema magnum.</title>
        <authorList>
            <person name="Schnaars V."/>
            <person name="Wohlbrand L."/>
            <person name="Scheve S."/>
            <person name="Hinrichs C."/>
            <person name="Reinhardt R."/>
            <person name="Rabus R."/>
        </authorList>
    </citation>
    <scope>NUCLEOTIDE SEQUENCE</scope>
    <source>
        <strain evidence="12">5ac10</strain>
    </source>
</reference>
<feature type="transmembrane region" description="Helical" evidence="10">
    <location>
        <begin position="233"/>
        <end position="254"/>
    </location>
</feature>
<dbReference type="Proteomes" id="UP000663720">
    <property type="component" value="Chromosome"/>
</dbReference>
<feature type="transmembrane region" description="Helical" evidence="10">
    <location>
        <begin position="477"/>
        <end position="503"/>
    </location>
</feature>
<accession>A0A975BCI3</accession>
<sequence length="524" mass="58225">MSIYKKLKIASLIMMVSVVLSRVIGLVREMVIAYAGGAGEQVDAYQVAFVIPEILNHVLASGFLSVTFIPIFSEYMVKNREDEGWKVFSIILTIFGSLLIILILLAFIFTPQLVMLFAPGLKYKSPETIASAISMTRIIMPAQFFFFAGGLLMAVQFAKQRFAIPALAPLLYNLGIIAGGIFLSSYLGMEGFAWGVLAGAFAGNFAVQVYGAKKAGMKFYFCFNYHHPDLKKYILLSLPLMIGLTMTFSTEFFFKFFGSYLPQGSIASLNYSMRVMLILVSFFGQAVGVASFPFMAGLMAQGKIDEMNILLNKTMKYLSIVIPFSVLFMVLRYELVLMLFQRGRFDAHATQMTADVLLYLLTGTMAFAAQTVVVRGYYAAQNTFFPAVFGTIGVILSLPVYWYGMKIMGITGLALAISISAIIQVTLLYVLWNHRTDNTGTRNVYVFYFKIISLSVIIGIFLEWFKHTALKSIDISSFSGSCIISIITGIIFIVLLTAGGYLLKMNEIIELIRSVKNKAKARMH</sequence>
<evidence type="ECO:0000256" key="5">
    <source>
        <dbReference type="ARBA" id="ARBA00022984"/>
    </source>
</evidence>
<feature type="transmembrane region" description="Helical" evidence="10">
    <location>
        <begin position="444"/>
        <end position="465"/>
    </location>
</feature>
<comment type="similarity">
    <text evidence="9 10 11">Belongs to the MurJ/MviN family.</text>
</comment>
<gene>
    <name evidence="12" type="primary">mviN</name>
    <name evidence="10" type="synonym">murJ</name>
    <name evidence="12" type="ORF">dnl_52320</name>
</gene>
<evidence type="ECO:0000256" key="1">
    <source>
        <dbReference type="ARBA" id="ARBA00004651"/>
    </source>
</evidence>
<feature type="transmembrane region" description="Helical" evidence="10">
    <location>
        <begin position="274"/>
        <end position="296"/>
    </location>
</feature>
<comment type="pathway">
    <text evidence="10">Cell wall biogenesis; peptidoglycan biosynthesis.</text>
</comment>
<evidence type="ECO:0000313" key="13">
    <source>
        <dbReference type="Proteomes" id="UP000663720"/>
    </source>
</evidence>
<keyword evidence="10 11" id="KW-0813">Transport</keyword>
<feature type="transmembrane region" description="Helical" evidence="10">
    <location>
        <begin position="87"/>
        <end position="109"/>
    </location>
</feature>
<dbReference type="NCBIfam" id="TIGR01695">
    <property type="entry name" value="murJ_mviN"/>
    <property type="match status" value="1"/>
</dbReference>
<dbReference type="EMBL" id="CP061799">
    <property type="protein sequence ID" value="QTA82847.1"/>
    <property type="molecule type" value="Genomic_DNA"/>
</dbReference>
<dbReference type="GO" id="GO:0005886">
    <property type="term" value="C:plasma membrane"/>
    <property type="evidence" value="ECO:0007669"/>
    <property type="project" value="UniProtKB-SubCell"/>
</dbReference>
<evidence type="ECO:0000256" key="3">
    <source>
        <dbReference type="ARBA" id="ARBA00022692"/>
    </source>
</evidence>
<organism evidence="12 13">
    <name type="scientific">Desulfonema limicola</name>
    <dbReference type="NCBI Taxonomy" id="45656"/>
    <lineage>
        <taxon>Bacteria</taxon>
        <taxon>Pseudomonadati</taxon>
        <taxon>Thermodesulfobacteriota</taxon>
        <taxon>Desulfobacteria</taxon>
        <taxon>Desulfobacterales</taxon>
        <taxon>Desulfococcaceae</taxon>
        <taxon>Desulfonema</taxon>
    </lineage>
</organism>
<feature type="transmembrane region" description="Helical" evidence="10">
    <location>
        <begin position="129"/>
        <end position="155"/>
    </location>
</feature>
<keyword evidence="6 10" id="KW-1133">Transmembrane helix</keyword>
<feature type="transmembrane region" description="Helical" evidence="10">
    <location>
        <begin position="317"/>
        <end position="336"/>
    </location>
</feature>
<dbReference type="KEGG" id="dli:dnl_52320"/>
<keyword evidence="4 10" id="KW-0133">Cell shape</keyword>
<dbReference type="InterPro" id="IPR051050">
    <property type="entry name" value="Lipid_II_flippase_MurJ/MviN"/>
</dbReference>
<comment type="function">
    <text evidence="8 10 11">Involved in peptidoglycan biosynthesis. Transports lipid-linked peptidoglycan precursors from the inner to the outer leaflet of the cytoplasmic membrane.</text>
</comment>
<evidence type="ECO:0000256" key="10">
    <source>
        <dbReference type="HAMAP-Rule" id="MF_02078"/>
    </source>
</evidence>
<dbReference type="GO" id="GO:0015648">
    <property type="term" value="F:lipid-linked peptidoglycan transporter activity"/>
    <property type="evidence" value="ECO:0007669"/>
    <property type="project" value="UniProtKB-UniRule"/>
</dbReference>